<dbReference type="EMBL" id="OX597835">
    <property type="protein sequence ID" value="CAI9738828.1"/>
    <property type="molecule type" value="Genomic_DNA"/>
</dbReference>
<accession>A0AA36BQQ7</accession>
<evidence type="ECO:0000313" key="2">
    <source>
        <dbReference type="Proteomes" id="UP001162480"/>
    </source>
</evidence>
<dbReference type="Proteomes" id="UP001162480">
    <property type="component" value="Chromosome 22"/>
</dbReference>
<keyword evidence="2" id="KW-1185">Reference proteome</keyword>
<sequence length="76" mass="8506">MGMGNFNGGTDDVGDGIGGLTDQVYLRLVLLNVRTSLCPKLQTVSRVFCYGSDSWEMYKFYEDVICVREVNDNSEL</sequence>
<evidence type="ECO:0000313" key="1">
    <source>
        <dbReference type="EMBL" id="CAI9738828.1"/>
    </source>
</evidence>
<name>A0AA36BQQ7_OCTVU</name>
<reference evidence="1" key="1">
    <citation type="submission" date="2023-08" db="EMBL/GenBank/DDBJ databases">
        <authorList>
            <person name="Alioto T."/>
            <person name="Alioto T."/>
            <person name="Gomez Garrido J."/>
        </authorList>
    </citation>
    <scope>NUCLEOTIDE SEQUENCE</scope>
</reference>
<dbReference type="AlphaFoldDB" id="A0AA36BQQ7"/>
<organism evidence="1 2">
    <name type="scientific">Octopus vulgaris</name>
    <name type="common">Common octopus</name>
    <dbReference type="NCBI Taxonomy" id="6645"/>
    <lineage>
        <taxon>Eukaryota</taxon>
        <taxon>Metazoa</taxon>
        <taxon>Spiralia</taxon>
        <taxon>Lophotrochozoa</taxon>
        <taxon>Mollusca</taxon>
        <taxon>Cephalopoda</taxon>
        <taxon>Coleoidea</taxon>
        <taxon>Octopodiformes</taxon>
        <taxon>Octopoda</taxon>
        <taxon>Incirrata</taxon>
        <taxon>Octopodidae</taxon>
        <taxon>Octopus</taxon>
    </lineage>
</organism>
<gene>
    <name evidence="1" type="ORF">OCTVUL_1B004638</name>
</gene>
<protein>
    <submittedName>
        <fullName evidence="1">Uncharacterized protein</fullName>
    </submittedName>
</protein>
<proteinExistence type="predicted"/>